<evidence type="ECO:0000256" key="1">
    <source>
        <dbReference type="SAM" id="Phobius"/>
    </source>
</evidence>
<feature type="transmembrane region" description="Helical" evidence="1">
    <location>
        <begin position="12"/>
        <end position="35"/>
    </location>
</feature>
<organism evidence="2">
    <name type="scientific">Rhipicephalus microplus</name>
    <name type="common">Cattle tick</name>
    <name type="synonym">Boophilus microplus</name>
    <dbReference type="NCBI Taxonomy" id="6941"/>
    <lineage>
        <taxon>Eukaryota</taxon>
        <taxon>Metazoa</taxon>
        <taxon>Ecdysozoa</taxon>
        <taxon>Arthropoda</taxon>
        <taxon>Chelicerata</taxon>
        <taxon>Arachnida</taxon>
        <taxon>Acari</taxon>
        <taxon>Parasitiformes</taxon>
        <taxon>Ixodida</taxon>
        <taxon>Ixodoidea</taxon>
        <taxon>Ixodidae</taxon>
        <taxon>Rhipicephalinae</taxon>
        <taxon>Rhipicephalus</taxon>
        <taxon>Boophilus</taxon>
    </lineage>
</organism>
<keyword evidence="1" id="KW-0812">Transmembrane</keyword>
<accession>A0A6G5A1B4</accession>
<dbReference type="AlphaFoldDB" id="A0A6G5A1B4"/>
<keyword evidence="1" id="KW-1133">Transmembrane helix</keyword>
<proteinExistence type="predicted"/>
<keyword evidence="1" id="KW-0472">Membrane</keyword>
<name>A0A6G5A1B4_RHIMP</name>
<sequence length="74" mass="8449">MAWLICSELMAMGVYSAVVMNCFYQSQLITVFILAKTFMSGICLSHFVGDIFSEIFPWLFSHSSCRSFFSGWQV</sequence>
<protein>
    <submittedName>
        <fullName evidence="2">Putative secreted protein</fullName>
    </submittedName>
</protein>
<reference evidence="2" key="1">
    <citation type="submission" date="2020-03" db="EMBL/GenBank/DDBJ databases">
        <title>A transcriptome and proteome of the tick Rhipicephalus microplus shaped by the genetic composition of its hosts and developmental stage.</title>
        <authorList>
            <person name="Garcia G.R."/>
            <person name="Ribeiro J.M.C."/>
            <person name="Maruyama S.R."/>
            <person name="Gardinasse L.G."/>
            <person name="Nelson K."/>
            <person name="Ferreira B.R."/>
            <person name="Andrade T.G."/>
            <person name="Santos I.K.F.M."/>
        </authorList>
    </citation>
    <scope>NUCLEOTIDE SEQUENCE</scope>
    <source>
        <strain evidence="2">NSGR</strain>
        <tissue evidence="2">Salivary glands</tissue>
    </source>
</reference>
<evidence type="ECO:0000313" key="2">
    <source>
        <dbReference type="EMBL" id="NIE44368.1"/>
    </source>
</evidence>
<dbReference type="EMBL" id="GIKN01002095">
    <property type="protein sequence ID" value="NIE44368.1"/>
    <property type="molecule type" value="Transcribed_RNA"/>
</dbReference>